<dbReference type="InterPro" id="IPR014001">
    <property type="entry name" value="Helicase_ATP-bd"/>
</dbReference>
<dbReference type="Gene3D" id="3.90.1440.10">
    <property type="entry name" value="SecA, preprotein cross-linking domain"/>
    <property type="match status" value="1"/>
</dbReference>
<evidence type="ECO:0000259" key="5">
    <source>
        <dbReference type="PROSITE" id="PS51192"/>
    </source>
</evidence>
<keyword evidence="3" id="KW-0811">Translocation</keyword>
<dbReference type="PROSITE" id="PS51192">
    <property type="entry name" value="HELICASE_ATP_BIND_1"/>
    <property type="match status" value="1"/>
</dbReference>
<feature type="region of interest" description="Disordered" evidence="4">
    <location>
        <begin position="921"/>
        <end position="950"/>
    </location>
</feature>
<evidence type="ECO:0000256" key="1">
    <source>
        <dbReference type="ARBA" id="ARBA00022490"/>
    </source>
</evidence>
<name>A0A814ZZH1_9BILA</name>
<dbReference type="PANTHER" id="PTHR30612:SF0">
    <property type="entry name" value="CHLOROPLAST PROTEIN-TRANSPORTING ATPASE"/>
    <property type="match status" value="1"/>
</dbReference>
<dbReference type="InterPro" id="IPR001650">
    <property type="entry name" value="Helicase_C-like"/>
</dbReference>
<keyword evidence="2" id="KW-0813">Transport</keyword>
<dbReference type="GO" id="GO:0006605">
    <property type="term" value="P:protein targeting"/>
    <property type="evidence" value="ECO:0007669"/>
    <property type="project" value="InterPro"/>
</dbReference>
<gene>
    <name evidence="8" type="ORF">CJN711_LOCUS14391</name>
</gene>
<dbReference type="Pfam" id="PF07517">
    <property type="entry name" value="SecA_DEAD"/>
    <property type="match status" value="1"/>
</dbReference>
<evidence type="ECO:0000313" key="8">
    <source>
        <dbReference type="EMBL" id="CAF1249016.1"/>
    </source>
</evidence>
<dbReference type="EMBL" id="CAJNOV010006480">
    <property type="protein sequence ID" value="CAF1249016.1"/>
    <property type="molecule type" value="Genomic_DNA"/>
</dbReference>
<dbReference type="Proteomes" id="UP000663855">
    <property type="component" value="Unassembled WGS sequence"/>
</dbReference>
<dbReference type="Gene3D" id="3.40.50.300">
    <property type="entry name" value="P-loop containing nucleotide triphosphate hydrolases"/>
    <property type="match status" value="3"/>
</dbReference>
<proteinExistence type="predicted"/>
<feature type="domain" description="SecA family profile" evidence="7">
    <location>
        <begin position="1419"/>
        <end position="2161"/>
    </location>
</feature>
<evidence type="ECO:0000256" key="2">
    <source>
        <dbReference type="ARBA" id="ARBA00022927"/>
    </source>
</evidence>
<accession>A0A814ZZH1</accession>
<dbReference type="SMART" id="SM00957">
    <property type="entry name" value="SecA_DEAD"/>
    <property type="match status" value="1"/>
</dbReference>
<keyword evidence="2" id="KW-0653">Protein transport</keyword>
<evidence type="ECO:0008006" key="10">
    <source>
        <dbReference type="Google" id="ProtNLM"/>
    </source>
</evidence>
<dbReference type="GO" id="GO:0017038">
    <property type="term" value="P:protein import"/>
    <property type="evidence" value="ECO:0007669"/>
    <property type="project" value="InterPro"/>
</dbReference>
<dbReference type="InterPro" id="IPR027417">
    <property type="entry name" value="P-loop_NTPase"/>
</dbReference>
<feature type="domain" description="Helicase ATP-binding" evidence="5">
    <location>
        <begin position="1565"/>
        <end position="1722"/>
    </location>
</feature>
<dbReference type="InterPro" id="IPR011115">
    <property type="entry name" value="SecA_DEAD"/>
</dbReference>
<dbReference type="PROSITE" id="PS51194">
    <property type="entry name" value="HELICASE_CTER"/>
    <property type="match status" value="1"/>
</dbReference>
<dbReference type="InterPro" id="IPR000185">
    <property type="entry name" value="SecA"/>
</dbReference>
<evidence type="ECO:0000256" key="3">
    <source>
        <dbReference type="ARBA" id="ARBA00023010"/>
    </source>
</evidence>
<dbReference type="GO" id="GO:0006886">
    <property type="term" value="P:intracellular protein transport"/>
    <property type="evidence" value="ECO:0007669"/>
    <property type="project" value="InterPro"/>
</dbReference>
<dbReference type="PROSITE" id="PS51196">
    <property type="entry name" value="SECA_MOTOR_DEAD"/>
    <property type="match status" value="1"/>
</dbReference>
<comment type="caution">
    <text evidence="8">The sequence shown here is derived from an EMBL/GenBank/DDBJ whole genome shotgun (WGS) entry which is preliminary data.</text>
</comment>
<feature type="compositionally biased region" description="Acidic residues" evidence="4">
    <location>
        <begin position="931"/>
        <end position="943"/>
    </location>
</feature>
<organism evidence="8 9">
    <name type="scientific">Rotaria magnacalcarata</name>
    <dbReference type="NCBI Taxonomy" id="392030"/>
    <lineage>
        <taxon>Eukaryota</taxon>
        <taxon>Metazoa</taxon>
        <taxon>Spiralia</taxon>
        <taxon>Gnathifera</taxon>
        <taxon>Rotifera</taxon>
        <taxon>Eurotatoria</taxon>
        <taxon>Bdelloidea</taxon>
        <taxon>Philodinida</taxon>
        <taxon>Philodinidae</taxon>
        <taxon>Rotaria</taxon>
    </lineage>
</organism>
<dbReference type="SUPFAM" id="SSF52540">
    <property type="entry name" value="P-loop containing nucleoside triphosphate hydrolases"/>
    <property type="match status" value="2"/>
</dbReference>
<evidence type="ECO:0000259" key="7">
    <source>
        <dbReference type="PROSITE" id="PS51196"/>
    </source>
</evidence>
<dbReference type="PANTHER" id="PTHR30612">
    <property type="entry name" value="SECA INNER MEMBRANE COMPONENT OF SEC PROTEIN SECRETION SYSTEM"/>
    <property type="match status" value="1"/>
</dbReference>
<dbReference type="GO" id="GO:0005524">
    <property type="term" value="F:ATP binding"/>
    <property type="evidence" value="ECO:0007669"/>
    <property type="project" value="InterPro"/>
</dbReference>
<evidence type="ECO:0000256" key="4">
    <source>
        <dbReference type="SAM" id="MobiDB-lite"/>
    </source>
</evidence>
<dbReference type="GO" id="GO:0016020">
    <property type="term" value="C:membrane"/>
    <property type="evidence" value="ECO:0007669"/>
    <property type="project" value="InterPro"/>
</dbReference>
<feature type="domain" description="Helicase C-terminal" evidence="6">
    <location>
        <begin position="1988"/>
        <end position="2160"/>
    </location>
</feature>
<dbReference type="InterPro" id="IPR014018">
    <property type="entry name" value="SecA_motor_DEAD"/>
</dbReference>
<sequence>MAYQFTEEELRLVIGDAVINNAELTIDDLIEDLFAHDQSNVPSVIESFITTEFIRQSKNLCRVQTKNWIATNLKNGSSDFIRRFVAAEKQNEIIKIFPLDLQTRLLILQEKDVLGSLLIECNRLFNRLREKFAPSQAEDRFRNFLAQWFQSGFMPLSIWKVFDQWKRNGSTLSSLKTIKWPAGIEKDGNLREIQRLLKNIKTDNFVEVSKLQTILDILLAVPKIDVKDGIVKLLGRIVYLSQWVQQIQDSIKLNNATQVAIFAEDALAIDCDLTEKIWQGKNLTIVTKVVYIWQDSKIQLSGESYSPANTKALGATSTAYRGADGAHGRPGESSGNIAILATKMFNPLRLTVELNGGRGEDGQDGGDGCDGRNGVGVTKSDLDRLVVSYYSLYRDSWGNFQDYSPPSNWTKQKRSGDSSSGEYIYRTYQDEHGRMMTYSFAADKGWTYSTYELYFLICGSNGTSGTSGGSNGVGGQGGYNGTCTVQNPETGEDFQINIIRHGKSSGPNGNNGKVGQSGKHGINGNDMALIDRSSQEASKHYEGNADRKLAWSYVYKAEYKSRLNGYQRYVEKENACFIKFQDGETIDNTERRASKAQEQTTRKAASEAIAKQSIVISKVLNEAEAVFGKQSAFLADACEATTKAAVDGDDGEEEEETAENVTEEVVILRQKEDTNKLSKYTPESEKKQRPVYTQDTYVTYVKSVGRRTTVNNCAQILFDLFNIEFTPTLLESISLHTLFHQIRYRQQMQSSFALVLVAALQSKLVNGKSYEEIKEFTSNLFIHRKRKFNHTRLRHKLQNISKEVDDALVHPSMNLLPGADKYFGIKESPLSIKLVPYTDPINIKSVIKAFFSQYLTNEVNAQLLNAFNTFKKNIKPMYTQRLELFAQNENFRWTDKDVVQTYLNSLKAWLVEDALLKKEDKKKKKKKDKEENIDSQDEDDEPDNYSKREKTKSEVDFENFLKVVVADLKYWNQIIKPVNELIAANDEYKARFGSPPSFDKSGYLDSAKSFVTRSSNDDKSIEQAQHLIKIYYVAKSILTYNQNLYIINAMMLKEQEQFPVDICFDNANEFDSFLSQYARYPVPSGSNQCEIYMMKHGLACAPFRYLLSLYLNIKLCTYRKISYQTLQNVEILNPKENQCETLWLQDDKQLVGIAPDEGFRILVAAQDSIVSKYKTVLATDMELDSKIDYNRKENMLAFASYFPSPLQSAVIQWIENYIVITQDQSLLYLLHNRLWIDGCHFSLFELQFILVSVASLKTLYHCDINYLLLLANSVSQSQLVDVFLYARLEYHFGRRFSSSSKIFSGIQLIPNTRYKALLAVKLSDHHSSIDEDDIYKIILMLQHASNGSEQLVKIGLDEWIAIAQKQKWSEIGYLLQQYGSIGYYLGVLDNKGFKEEEQKMREIINKATIIPEKIIALFTQWIVTKEISADDDFFKHLEENFIRTNDYPELRDKITKHQLITTEIEQAKLINWMSTGKISENHVTYEGLTSMDDRKVDELTEKITGLHDSLENVEKRRESIRTIGKLLKTNDSENSSSIYWLNEFDKVLFKLKGKHLRDTQKMAVLCAVESDKHVLEQVNTGEGKSFIIAAMATIHCKTGKRYVDIITSSPVLAQRDAAEMAEIYIELGLNVADNCNEDLEARKKAYTADIVYGDIARFQRDHLLHTFYKKPLKGDRTQVAVIVDEVDNMLLDNGNNMLYLSHSIPGMDLLDSLIIFIQQKIYSPIYTGDKKNLEQMQEQFDNATIKKKVLADIFGLFSIEDLKAVIKSSMSDTKILSLYEKLIQDKIIDSDGYLKIHRHNQLKMIDETLKYIDGAFIYRIKACFAVILSRERFIEMPVYLRTFAKLHLDELIENCKHALFLEANTGYVVDVDRTGKMTTALEPLITIIDSNTGADLATSQWCGGLHQFLQLKHGCRLSPMSLKAVFVSNVAYLKGYQHINGLSGTLGSTEESKTLIELYNADLIKIPTNKPKVFYEHVPAIATVQEKWIGNIYDEICDQVSGTRSVLLICEDIKQLEYVYDGLNKCFNKDKNVSEKVKECFRNITVYKREHDEFNFEDDHKLESHRLIIATNLAGRGTDIKLSKSLIDAGGLHVITAFMPKNCRIEEQAFGRAARCGQPGSAQIIAFAEPENETIQPSVFQLKMFRDNAEVHRLQSLKSFYDYHTEIEEACLEKFRSYCDQALSAIYSKSSTVNDESLPTPSQVVYFALLDQWALWLDSKASLIKQCASEHSQHLKDTIINSVDEFLNKHQFGNQSNCFEVAKSWIDAPQSLLTIGIIQMFHKNGFKEAEDTFNKILADGYEFGGEAFYYKACMRMRNFDGTRQESKLLTLNQESSFKENIEEAIEYFYKARTLFLHRLQRKQKEASLVAQMIEKLPENNPKTSGFASQLKSITTYIQLILTNIDYLLGSPCHPNMFVEDEISESYSKEIHDAFYRQGLISPILLTGRPIENWQIEPIRQKYKLNRKQIETLIGQISKDPTSVTFENHTVFDRAMLLEKCPLSTKSKFWTELEQQKALYNADIYLIVQDQSSLSKEFLEKLTPLKPYSVTNLDEMKTLLRYSDETTMDRMYKLSDVENSIGDNQNLKDEIYQLVDKRILKLDKLANILIIPDRMSYFSDFDGVTTDDFKEFFHLDNHAAGWIMNMLQENGILQLQTIQMTRLTSDNKIWSQLVRIHLEKDAKKPIENDPIELKLLYDNAGILQQIKDNHKLLNVTEQVIDLYFRIPSKLKREETVKKFYTYLAEKNILESYVYNIWRLNSKLDCSSLPSCIANHIDEFLADRFAYTFALEEICLSLEKANKDPSPSPSRIFLPENPFREVYEDFVNCGLAMPSRICVSSGTIDDFDYEDFQGEETIKSVVYSNRLKLYDQTDYHMDLIPFSTYVLDQDFSIDSDLRNIINNGLKVVITRKKETAGSWLLNKLIAGAAYCWNGIKSAASAVASFGYSVVEFIVHLPGKIFSTISDFAAPYVKQAGELIQRIAKPLLDTKVGKAAVATMQFAKECVVEVGYKAVESAEWVIRKGTELTNYVGTKASELTSWVADTRPVQGMIGLAKDFGSWVVSTAIWKSAAEMATYIYTKMSNFCTAISESYQYYNQCRTISRRIVIEKRDFVDEHTILKTFHDISRQEAKKSNDNLNTDEIIRKHIESWRMPLVKSLMSTCQKKLQQLSKDKYTVEFVKSSLKKSFALNNLESEISNLLNFYAWNKQTFYFKTIRTAFKNNTPLNKTNFLSAEGIPIELQFFIDDGIDQILEDFQKRIDDEGYESDSHDNEILIDSANYENWKDAFEAVVIKLIQNAVDSVFIEKTISVILSYIAGLRDANMPPSEAEISFNQEDKSLKLALVEYKSSNQSKRKAQFLMTELHSIISKNVDICINKDIIKTAIKYGYPLPLSSATLIVTVMDRFLTESKIYSAGINLIITDHENHDLVKFKTKDGKAKLQMRHFNGSVFLCQSDYRACIGMSDQMYEEVDEAFFYEAFIGYMKNLHSKFPRQAETLREGILKEFEHFI</sequence>
<keyword evidence="1" id="KW-0963">Cytoplasm</keyword>
<evidence type="ECO:0000313" key="9">
    <source>
        <dbReference type="Proteomes" id="UP000663855"/>
    </source>
</evidence>
<protein>
    <recommendedName>
        <fullName evidence="10">Protein translocase subunit SecA</fullName>
    </recommendedName>
</protein>
<evidence type="ECO:0000259" key="6">
    <source>
        <dbReference type="PROSITE" id="PS51194"/>
    </source>
</evidence>
<reference evidence="8" key="1">
    <citation type="submission" date="2021-02" db="EMBL/GenBank/DDBJ databases">
        <authorList>
            <person name="Nowell W R."/>
        </authorList>
    </citation>
    <scope>NUCLEOTIDE SEQUENCE</scope>
</reference>